<protein>
    <submittedName>
        <fullName evidence="2">Uncharacterized protein</fullName>
    </submittedName>
</protein>
<feature type="transmembrane region" description="Helical" evidence="1">
    <location>
        <begin position="119"/>
        <end position="141"/>
    </location>
</feature>
<keyword evidence="1" id="KW-1133">Transmembrane helix</keyword>
<feature type="transmembrane region" description="Helical" evidence="1">
    <location>
        <begin position="7"/>
        <end position="23"/>
    </location>
</feature>
<feature type="transmembrane region" description="Helical" evidence="1">
    <location>
        <begin position="64"/>
        <end position="80"/>
    </location>
</feature>
<reference evidence="2 3" key="1">
    <citation type="submission" date="2017-07" db="EMBL/GenBank/DDBJ databases">
        <title>Leptospira spp. isolated from tropical soils.</title>
        <authorList>
            <person name="Thibeaux R."/>
            <person name="Iraola G."/>
            <person name="Ferres I."/>
            <person name="Bierque E."/>
            <person name="Girault D."/>
            <person name="Soupe-Gilbert M.-E."/>
            <person name="Picardeau M."/>
            <person name="Goarant C."/>
        </authorList>
    </citation>
    <scope>NUCLEOTIDE SEQUENCE [LARGE SCALE GENOMIC DNA]</scope>
    <source>
        <strain evidence="2 3">FH2-B-A1</strain>
    </source>
</reference>
<organism evidence="2 3">
    <name type="scientific">Leptospira harrisiae</name>
    <dbReference type="NCBI Taxonomy" id="2023189"/>
    <lineage>
        <taxon>Bacteria</taxon>
        <taxon>Pseudomonadati</taxon>
        <taxon>Spirochaetota</taxon>
        <taxon>Spirochaetia</taxon>
        <taxon>Leptospirales</taxon>
        <taxon>Leptospiraceae</taxon>
        <taxon>Leptospira</taxon>
    </lineage>
</organism>
<name>A0A2N0AJ76_9LEPT</name>
<keyword evidence="3" id="KW-1185">Reference proteome</keyword>
<evidence type="ECO:0000313" key="3">
    <source>
        <dbReference type="Proteomes" id="UP000232145"/>
    </source>
</evidence>
<evidence type="ECO:0000256" key="1">
    <source>
        <dbReference type="SAM" id="Phobius"/>
    </source>
</evidence>
<comment type="caution">
    <text evidence="2">The sequence shown here is derived from an EMBL/GenBank/DDBJ whole genome shotgun (WGS) entry which is preliminary data.</text>
</comment>
<sequence length="150" mass="17556">MFHLCYIVGYLISYLIILIPSMSELDPCTNGIPDGFLTSIYLIFYILISFSLLVLPFVKISSKYWFFGLLHIVTFAYFSFKLTNYIYFVSLKGYHICDGYHLWNDFTNPGNESYGKSDLLMRLFPLFLFSSLFYFISITYFSKSISKKNS</sequence>
<keyword evidence="1" id="KW-0472">Membrane</keyword>
<dbReference type="Proteomes" id="UP000232145">
    <property type="component" value="Unassembled WGS sequence"/>
</dbReference>
<evidence type="ECO:0000313" key="2">
    <source>
        <dbReference type="EMBL" id="PJZ84352.1"/>
    </source>
</evidence>
<feature type="transmembrane region" description="Helical" evidence="1">
    <location>
        <begin position="35"/>
        <end position="57"/>
    </location>
</feature>
<dbReference type="AlphaFoldDB" id="A0A2N0AJ76"/>
<proteinExistence type="predicted"/>
<accession>A0A2N0AJ76</accession>
<dbReference type="EMBL" id="NPDX01000002">
    <property type="protein sequence ID" value="PJZ84352.1"/>
    <property type="molecule type" value="Genomic_DNA"/>
</dbReference>
<gene>
    <name evidence="2" type="ORF">CH364_09985</name>
</gene>
<keyword evidence="1" id="KW-0812">Transmembrane</keyword>